<dbReference type="GeneID" id="17283261"/>
<dbReference type="RefSeq" id="XP_005790420.1">
    <property type="nucleotide sequence ID" value="XM_005790363.1"/>
</dbReference>
<protein>
    <recommendedName>
        <fullName evidence="3">JmjC domain-containing protein</fullName>
    </recommendedName>
</protein>
<dbReference type="PANTHER" id="PTHR12461">
    <property type="entry name" value="HYPOXIA-INDUCIBLE FACTOR 1 ALPHA INHIBITOR-RELATED"/>
    <property type="match status" value="1"/>
</dbReference>
<dbReference type="InterPro" id="IPR003347">
    <property type="entry name" value="JmjC_dom"/>
</dbReference>
<dbReference type="Gene3D" id="2.60.120.650">
    <property type="entry name" value="Cupin"/>
    <property type="match status" value="1"/>
</dbReference>
<accession>A0A0D3KQF6</accession>
<keyword evidence="2" id="KW-1133">Transmembrane helix</keyword>
<keyword evidence="2" id="KW-0472">Membrane</keyword>
<name>A0A0D3KQF6_EMIH1</name>
<dbReference type="KEGG" id="ehx:EMIHUDRAFT_200361"/>
<organism evidence="4 5">
    <name type="scientific">Emiliania huxleyi (strain CCMP1516)</name>
    <dbReference type="NCBI Taxonomy" id="280463"/>
    <lineage>
        <taxon>Eukaryota</taxon>
        <taxon>Haptista</taxon>
        <taxon>Haptophyta</taxon>
        <taxon>Prymnesiophyceae</taxon>
        <taxon>Isochrysidales</taxon>
        <taxon>Noelaerhabdaceae</taxon>
        <taxon>Emiliania</taxon>
    </lineage>
</organism>
<feature type="transmembrane region" description="Helical" evidence="2">
    <location>
        <begin position="77"/>
        <end position="96"/>
    </location>
</feature>
<evidence type="ECO:0000259" key="3">
    <source>
        <dbReference type="PROSITE" id="PS51184"/>
    </source>
</evidence>
<feature type="region of interest" description="Disordered" evidence="1">
    <location>
        <begin position="1"/>
        <end position="35"/>
    </location>
</feature>
<reference evidence="5" key="1">
    <citation type="journal article" date="2013" name="Nature">
        <title>Pan genome of the phytoplankton Emiliania underpins its global distribution.</title>
        <authorList>
            <person name="Read B.A."/>
            <person name="Kegel J."/>
            <person name="Klute M.J."/>
            <person name="Kuo A."/>
            <person name="Lefebvre S.C."/>
            <person name="Maumus F."/>
            <person name="Mayer C."/>
            <person name="Miller J."/>
            <person name="Monier A."/>
            <person name="Salamov A."/>
            <person name="Young J."/>
            <person name="Aguilar M."/>
            <person name="Claverie J.M."/>
            <person name="Frickenhaus S."/>
            <person name="Gonzalez K."/>
            <person name="Herman E.K."/>
            <person name="Lin Y.C."/>
            <person name="Napier J."/>
            <person name="Ogata H."/>
            <person name="Sarno A.F."/>
            <person name="Shmutz J."/>
            <person name="Schroeder D."/>
            <person name="de Vargas C."/>
            <person name="Verret F."/>
            <person name="von Dassow P."/>
            <person name="Valentin K."/>
            <person name="Van de Peer Y."/>
            <person name="Wheeler G."/>
            <person name="Dacks J.B."/>
            <person name="Delwiche C.F."/>
            <person name="Dyhrman S.T."/>
            <person name="Glockner G."/>
            <person name="John U."/>
            <person name="Richards T."/>
            <person name="Worden A.Z."/>
            <person name="Zhang X."/>
            <person name="Grigoriev I.V."/>
            <person name="Allen A.E."/>
            <person name="Bidle K."/>
            <person name="Borodovsky M."/>
            <person name="Bowler C."/>
            <person name="Brownlee C."/>
            <person name="Cock J.M."/>
            <person name="Elias M."/>
            <person name="Gladyshev V.N."/>
            <person name="Groth M."/>
            <person name="Guda C."/>
            <person name="Hadaegh A."/>
            <person name="Iglesias-Rodriguez M.D."/>
            <person name="Jenkins J."/>
            <person name="Jones B.M."/>
            <person name="Lawson T."/>
            <person name="Leese F."/>
            <person name="Lindquist E."/>
            <person name="Lobanov A."/>
            <person name="Lomsadze A."/>
            <person name="Malik S.B."/>
            <person name="Marsh M.E."/>
            <person name="Mackinder L."/>
            <person name="Mock T."/>
            <person name="Mueller-Roeber B."/>
            <person name="Pagarete A."/>
            <person name="Parker M."/>
            <person name="Probert I."/>
            <person name="Quesneville H."/>
            <person name="Raines C."/>
            <person name="Rensing S.A."/>
            <person name="Riano-Pachon D.M."/>
            <person name="Richier S."/>
            <person name="Rokitta S."/>
            <person name="Shiraiwa Y."/>
            <person name="Soanes D.M."/>
            <person name="van der Giezen M."/>
            <person name="Wahlund T.M."/>
            <person name="Williams B."/>
            <person name="Wilson W."/>
            <person name="Wolfe G."/>
            <person name="Wurch L.L."/>
        </authorList>
    </citation>
    <scope>NUCLEOTIDE SEQUENCE</scope>
</reference>
<evidence type="ECO:0000313" key="4">
    <source>
        <dbReference type="EnsemblProtists" id="EOD37991"/>
    </source>
</evidence>
<dbReference type="Proteomes" id="UP000013827">
    <property type="component" value="Unassembled WGS sequence"/>
</dbReference>
<keyword evidence="2" id="KW-0812">Transmembrane</keyword>
<evidence type="ECO:0000256" key="2">
    <source>
        <dbReference type="SAM" id="Phobius"/>
    </source>
</evidence>
<keyword evidence="5" id="KW-1185">Reference proteome</keyword>
<feature type="compositionally biased region" description="Low complexity" evidence="1">
    <location>
        <begin position="9"/>
        <end position="35"/>
    </location>
</feature>
<dbReference type="InterPro" id="IPR041667">
    <property type="entry name" value="Cupin_8"/>
</dbReference>
<dbReference type="AlphaFoldDB" id="A0A0D3KQF6"/>
<dbReference type="HOGENOM" id="CLU_621793_0_0_1"/>
<dbReference type="PROSITE" id="PS51184">
    <property type="entry name" value="JMJC"/>
    <property type="match status" value="1"/>
</dbReference>
<dbReference type="PaxDb" id="2903-EOD37991"/>
<evidence type="ECO:0000313" key="5">
    <source>
        <dbReference type="Proteomes" id="UP000013827"/>
    </source>
</evidence>
<dbReference type="SUPFAM" id="SSF51197">
    <property type="entry name" value="Clavaminate synthase-like"/>
    <property type="match status" value="1"/>
</dbReference>
<proteinExistence type="predicted"/>
<feature type="domain" description="JmjC" evidence="3">
    <location>
        <begin position="207"/>
        <end position="381"/>
    </location>
</feature>
<evidence type="ECO:0000256" key="1">
    <source>
        <dbReference type="SAM" id="MobiDB-lite"/>
    </source>
</evidence>
<feature type="transmembrane region" description="Helical" evidence="2">
    <location>
        <begin position="39"/>
        <end position="65"/>
    </location>
</feature>
<dbReference type="Pfam" id="PF13621">
    <property type="entry name" value="Cupin_8"/>
    <property type="match status" value="1"/>
</dbReference>
<dbReference type="PANTHER" id="PTHR12461:SF105">
    <property type="entry name" value="HYPOXIA-INDUCIBLE FACTOR 1-ALPHA INHIBITOR"/>
    <property type="match status" value="1"/>
</dbReference>
<reference evidence="4" key="2">
    <citation type="submission" date="2024-10" db="UniProtKB">
        <authorList>
            <consortium name="EnsemblProtists"/>
        </authorList>
    </citation>
    <scope>IDENTIFICATION</scope>
</reference>
<dbReference type="EnsemblProtists" id="EOD37991">
    <property type="protein sequence ID" value="EOD37991"/>
    <property type="gene ID" value="EMIHUDRAFT_200361"/>
</dbReference>
<sequence>MPKPRRRSAGSGSSPSSPSSSSAEPQASTSRSSSSGPLVAIEIGALALTFAVSRSLITVCCVLGVFRTAALIVTLRWASLLAVAAFAIAFAAAPGAPVPNFRGWPRDLAAGNASTAESLCDELQGVPDVATFLAAAGLRAESPSPRPLILRGAASSWQAAEWAQGSVEELVARLGPEEHVKVVFPAKSSLPLRDAIQLLTDQGRQGVGNISRHYVTDLDGDDYWLYCPPSVKGVPGGVAEAGPLKAMVWMSAGEVLAGEKNFSVAPPAAGGALRWGHRPTRQLERAEAVDPSSQMGGYRTRRLHELSPSFSPADLAHPGAAGRSLGVLQCRLHSGDVLYLPPEWWHQVATRSGPGGGLSVALNWWQGPELLGETYNAYWARPYLQALRSLSVAAPREKLCAALADTGSPLGRRVCRGLTALHTTVQGRWSWAASVLGSRSA</sequence>